<evidence type="ECO:0000313" key="5">
    <source>
        <dbReference type="EMBL" id="NVN31178.1"/>
    </source>
</evidence>
<dbReference type="AlphaFoldDB" id="A0A850NWH4"/>
<name>A0A850NWH4_9PROT</name>
<dbReference type="EMBL" id="JABXXQ010000304">
    <property type="protein sequence ID" value="NVN31178.1"/>
    <property type="molecule type" value="Genomic_DNA"/>
</dbReference>
<evidence type="ECO:0000256" key="2">
    <source>
        <dbReference type="ARBA" id="ARBA00023125"/>
    </source>
</evidence>
<dbReference type="PRINTS" id="PR00033">
    <property type="entry name" value="HTHASNC"/>
</dbReference>
<accession>A0A850NWH4</accession>
<dbReference type="SUPFAM" id="SSF54909">
    <property type="entry name" value="Dimeric alpha+beta barrel"/>
    <property type="match status" value="1"/>
</dbReference>
<evidence type="ECO:0000313" key="6">
    <source>
        <dbReference type="Proteomes" id="UP000565205"/>
    </source>
</evidence>
<keyword evidence="2" id="KW-0238">DNA-binding</keyword>
<keyword evidence="3" id="KW-0804">Transcription</keyword>
<dbReference type="Proteomes" id="UP000565205">
    <property type="component" value="Unassembled WGS sequence"/>
</dbReference>
<dbReference type="PANTHER" id="PTHR30154">
    <property type="entry name" value="LEUCINE-RESPONSIVE REGULATORY PROTEIN"/>
    <property type="match status" value="1"/>
</dbReference>
<dbReference type="Pfam" id="PF13412">
    <property type="entry name" value="HTH_24"/>
    <property type="match status" value="1"/>
</dbReference>
<evidence type="ECO:0000256" key="3">
    <source>
        <dbReference type="ARBA" id="ARBA00023163"/>
    </source>
</evidence>
<dbReference type="InterPro" id="IPR000485">
    <property type="entry name" value="AsnC-type_HTH_dom"/>
</dbReference>
<dbReference type="GO" id="GO:0043565">
    <property type="term" value="F:sequence-specific DNA binding"/>
    <property type="evidence" value="ECO:0007669"/>
    <property type="project" value="InterPro"/>
</dbReference>
<feature type="domain" description="HTH asnC-type" evidence="4">
    <location>
        <begin position="101"/>
        <end position="162"/>
    </location>
</feature>
<dbReference type="SUPFAM" id="SSF46785">
    <property type="entry name" value="Winged helix' DNA-binding domain"/>
    <property type="match status" value="1"/>
</dbReference>
<dbReference type="GO" id="GO:0005829">
    <property type="term" value="C:cytosol"/>
    <property type="evidence" value="ECO:0007669"/>
    <property type="project" value="TreeGrafter"/>
</dbReference>
<comment type="caution">
    <text evidence="5">The sequence shown here is derived from an EMBL/GenBank/DDBJ whole genome shotgun (WGS) entry which is preliminary data.</text>
</comment>
<dbReference type="PROSITE" id="PS50956">
    <property type="entry name" value="HTH_ASNC_2"/>
    <property type="match status" value="1"/>
</dbReference>
<dbReference type="InterPro" id="IPR011991">
    <property type="entry name" value="ArsR-like_HTH"/>
</dbReference>
<gene>
    <name evidence="5" type="ORF">HUK83_12640</name>
</gene>
<evidence type="ECO:0000259" key="4">
    <source>
        <dbReference type="PROSITE" id="PS50956"/>
    </source>
</evidence>
<dbReference type="InterPro" id="IPR019888">
    <property type="entry name" value="Tscrpt_reg_AsnC-like"/>
</dbReference>
<dbReference type="GO" id="GO:0006355">
    <property type="term" value="P:regulation of DNA-templated transcription"/>
    <property type="evidence" value="ECO:0007669"/>
    <property type="project" value="UniProtKB-ARBA"/>
</dbReference>
<organism evidence="5 6">
    <name type="scientific">Endobacter medicaginis</name>
    <dbReference type="NCBI Taxonomy" id="1181271"/>
    <lineage>
        <taxon>Bacteria</taxon>
        <taxon>Pseudomonadati</taxon>
        <taxon>Pseudomonadota</taxon>
        <taxon>Alphaproteobacteria</taxon>
        <taxon>Acetobacterales</taxon>
        <taxon>Acetobacteraceae</taxon>
        <taxon>Endobacter</taxon>
    </lineage>
</organism>
<dbReference type="Pfam" id="PF01037">
    <property type="entry name" value="AsnC_trans_reg"/>
    <property type="match status" value="1"/>
</dbReference>
<keyword evidence="1" id="KW-0805">Transcription regulation</keyword>
<dbReference type="PANTHER" id="PTHR30154:SF34">
    <property type="entry name" value="TRANSCRIPTIONAL REGULATOR AZLB"/>
    <property type="match status" value="1"/>
</dbReference>
<proteinExistence type="predicted"/>
<dbReference type="InterPro" id="IPR036388">
    <property type="entry name" value="WH-like_DNA-bd_sf"/>
</dbReference>
<dbReference type="InterPro" id="IPR011008">
    <property type="entry name" value="Dimeric_a/b-barrel"/>
</dbReference>
<dbReference type="InterPro" id="IPR019887">
    <property type="entry name" value="Tscrpt_reg_AsnC/Lrp_C"/>
</dbReference>
<evidence type="ECO:0000256" key="1">
    <source>
        <dbReference type="ARBA" id="ARBA00023015"/>
    </source>
</evidence>
<dbReference type="InterPro" id="IPR036390">
    <property type="entry name" value="WH_DNA-bd_sf"/>
</dbReference>
<reference evidence="5 6" key="1">
    <citation type="submission" date="2020-06" db="EMBL/GenBank/DDBJ databases">
        <title>Description of novel acetic acid bacteria.</title>
        <authorList>
            <person name="Sombolestani A."/>
        </authorList>
    </citation>
    <scope>NUCLEOTIDE SEQUENCE [LARGE SCALE GENOMIC DNA]</scope>
    <source>
        <strain evidence="5 6">LMG 26838</strain>
    </source>
</reference>
<dbReference type="Gene3D" id="1.10.10.10">
    <property type="entry name" value="Winged helix-like DNA-binding domain superfamily/Winged helix DNA-binding domain"/>
    <property type="match status" value="1"/>
</dbReference>
<dbReference type="GO" id="GO:0043200">
    <property type="term" value="P:response to amino acid"/>
    <property type="evidence" value="ECO:0007669"/>
    <property type="project" value="TreeGrafter"/>
</dbReference>
<sequence>MAVVQGTQPSACLSAAPPIGYRLVRQRPEHVSGCCRIGQRDKEGDAAAIRQGSPGRCPAGRRRCRCKRTLGDADLTGRHRAAAAPHDHDSDDSRAEGGVELDAIDRLIVAELQRDGRMTNVELARRAGISAPPCLRRLRRLEDDGVIRGYRADTDPQALGWNITFFALVGLDSQKESALTGFESLVANWPEVRECHMIRGGGDFLLRLLARDTAHENELTRRLTEAPNVSRLQTLQTIRTSRNDAGVPL</sequence>
<dbReference type="SMART" id="SM00344">
    <property type="entry name" value="HTH_ASNC"/>
    <property type="match status" value="1"/>
</dbReference>
<protein>
    <submittedName>
        <fullName evidence="5">Lrp/AsnC family transcriptional regulator</fullName>
    </submittedName>
</protein>
<dbReference type="CDD" id="cd00090">
    <property type="entry name" value="HTH_ARSR"/>
    <property type="match status" value="1"/>
</dbReference>
<dbReference type="Gene3D" id="3.30.70.920">
    <property type="match status" value="1"/>
</dbReference>